<dbReference type="RefSeq" id="WP_016958362.1">
    <property type="nucleotide sequence ID" value="NZ_AJWN02000109.1"/>
</dbReference>
<gene>
    <name evidence="1" type="ORF">A1OK_17775</name>
</gene>
<accession>A0A1E5BW28</accession>
<evidence type="ECO:0000313" key="2">
    <source>
        <dbReference type="Proteomes" id="UP000095039"/>
    </source>
</evidence>
<dbReference type="Proteomes" id="UP000095039">
    <property type="component" value="Unassembled WGS sequence"/>
</dbReference>
<sequence length="208" mass="23449">MKWLLPLFIATSTVSCSDEIDQPLADCPTLQNYSEAFLNSDFYEGWRHLQRGSYPREHCQAATPYFLEGVENDAVFELSTLYLDFCSETPNVDALNHSSIYHSKRLTNGIDYDEFKWILDLALCNSPVEQYALGKMLHDGFVTDQDTVKGIYFLSLAAHQDHIQAQVALANALVEIDEHDIAARWLEKARSHGGQTFAGLNLSPNTTK</sequence>
<organism evidence="1 2">
    <name type="scientific">Enterovibrio norvegicus FF-454</name>
    <dbReference type="NCBI Taxonomy" id="1185651"/>
    <lineage>
        <taxon>Bacteria</taxon>
        <taxon>Pseudomonadati</taxon>
        <taxon>Pseudomonadota</taxon>
        <taxon>Gammaproteobacteria</taxon>
        <taxon>Vibrionales</taxon>
        <taxon>Vibrionaceae</taxon>
        <taxon>Enterovibrio</taxon>
    </lineage>
</organism>
<dbReference type="SUPFAM" id="SSF81901">
    <property type="entry name" value="HCP-like"/>
    <property type="match status" value="1"/>
</dbReference>
<keyword evidence="2" id="KW-1185">Reference proteome</keyword>
<dbReference type="SMART" id="SM00671">
    <property type="entry name" value="SEL1"/>
    <property type="match status" value="2"/>
</dbReference>
<proteinExistence type="predicted"/>
<reference evidence="1 2" key="1">
    <citation type="journal article" date="2012" name="Science">
        <title>Ecological populations of bacteria act as socially cohesive units of antibiotic production and resistance.</title>
        <authorList>
            <person name="Cordero O.X."/>
            <person name="Wildschutte H."/>
            <person name="Kirkup B."/>
            <person name="Proehl S."/>
            <person name="Ngo L."/>
            <person name="Hussain F."/>
            <person name="Le Roux F."/>
            <person name="Mincer T."/>
            <person name="Polz M.F."/>
        </authorList>
    </citation>
    <scope>NUCLEOTIDE SEQUENCE [LARGE SCALE GENOMIC DNA]</scope>
    <source>
        <strain evidence="1 2">FF-454</strain>
    </source>
</reference>
<dbReference type="InterPro" id="IPR011990">
    <property type="entry name" value="TPR-like_helical_dom_sf"/>
</dbReference>
<dbReference type="PROSITE" id="PS51257">
    <property type="entry name" value="PROKAR_LIPOPROTEIN"/>
    <property type="match status" value="1"/>
</dbReference>
<dbReference type="EMBL" id="AJWN02000109">
    <property type="protein sequence ID" value="OEE57473.1"/>
    <property type="molecule type" value="Genomic_DNA"/>
</dbReference>
<dbReference type="InterPro" id="IPR006597">
    <property type="entry name" value="Sel1-like"/>
</dbReference>
<dbReference type="Gene3D" id="1.25.40.10">
    <property type="entry name" value="Tetratricopeptide repeat domain"/>
    <property type="match status" value="1"/>
</dbReference>
<comment type="caution">
    <text evidence="1">The sequence shown here is derived from an EMBL/GenBank/DDBJ whole genome shotgun (WGS) entry which is preliminary data.</text>
</comment>
<name>A0A1E5BW28_9GAMM</name>
<dbReference type="AlphaFoldDB" id="A0A1E5BW28"/>
<evidence type="ECO:0000313" key="1">
    <source>
        <dbReference type="EMBL" id="OEE57473.1"/>
    </source>
</evidence>
<evidence type="ECO:0008006" key="3">
    <source>
        <dbReference type="Google" id="ProtNLM"/>
    </source>
</evidence>
<protein>
    <recommendedName>
        <fullName evidence="3">Sel1 repeat family protein</fullName>
    </recommendedName>
</protein>